<reference evidence="2 3" key="1">
    <citation type="submission" date="2020-08" db="EMBL/GenBank/DDBJ databases">
        <title>Sequencing the genomes of 1000 actinobacteria strains.</title>
        <authorList>
            <person name="Klenk H.-P."/>
        </authorList>
    </citation>
    <scope>NUCLEOTIDE SEQUENCE [LARGE SCALE GENOMIC DNA]</scope>
    <source>
        <strain evidence="2 3">DSM 41530</strain>
    </source>
</reference>
<evidence type="ECO:0000313" key="3">
    <source>
        <dbReference type="Proteomes" id="UP000530530"/>
    </source>
</evidence>
<name>A0ABR6LV86_9ACTN</name>
<comment type="caution">
    <text evidence="2">The sequence shown here is derived from an EMBL/GenBank/DDBJ whole genome shotgun (WGS) entry which is preliminary data.</text>
</comment>
<accession>A0ABR6LV86</accession>
<evidence type="ECO:0000313" key="2">
    <source>
        <dbReference type="EMBL" id="MBB4785314.1"/>
    </source>
</evidence>
<gene>
    <name evidence="2" type="ORF">BJY27_006275</name>
</gene>
<feature type="compositionally biased region" description="Basic and acidic residues" evidence="1">
    <location>
        <begin position="1"/>
        <end position="12"/>
    </location>
</feature>
<protein>
    <submittedName>
        <fullName evidence="2">Uncharacterized protein</fullName>
    </submittedName>
</protein>
<evidence type="ECO:0000256" key="1">
    <source>
        <dbReference type="SAM" id="MobiDB-lite"/>
    </source>
</evidence>
<feature type="region of interest" description="Disordered" evidence="1">
    <location>
        <begin position="1"/>
        <end position="38"/>
    </location>
</feature>
<sequence length="38" mass="4284">MASIVERPKKDGSSTLQVKWRQDGEWQTERFGDSGSVS</sequence>
<feature type="compositionally biased region" description="Basic and acidic residues" evidence="1">
    <location>
        <begin position="20"/>
        <end position="32"/>
    </location>
</feature>
<dbReference type="Proteomes" id="UP000530530">
    <property type="component" value="Unassembled WGS sequence"/>
</dbReference>
<dbReference type="EMBL" id="JACHNG010000001">
    <property type="protein sequence ID" value="MBB4785314.1"/>
    <property type="molecule type" value="Genomic_DNA"/>
</dbReference>
<keyword evidence="3" id="KW-1185">Reference proteome</keyword>
<proteinExistence type="predicted"/>
<organism evidence="2 3">
    <name type="scientific">Streptomyces rapamycinicus</name>
    <dbReference type="NCBI Taxonomy" id="1226757"/>
    <lineage>
        <taxon>Bacteria</taxon>
        <taxon>Bacillati</taxon>
        <taxon>Actinomycetota</taxon>
        <taxon>Actinomycetes</taxon>
        <taxon>Kitasatosporales</taxon>
        <taxon>Streptomycetaceae</taxon>
        <taxon>Streptomyces</taxon>
        <taxon>Streptomyces violaceusniger group</taxon>
    </lineage>
</organism>